<evidence type="ECO:0000313" key="2">
    <source>
        <dbReference type="Proteomes" id="UP000319852"/>
    </source>
</evidence>
<dbReference type="InterPro" id="IPR011990">
    <property type="entry name" value="TPR-like_helical_dom_sf"/>
</dbReference>
<name>A0A517N2K1_9BACT</name>
<dbReference type="Proteomes" id="UP000319852">
    <property type="component" value="Chromosome"/>
</dbReference>
<evidence type="ECO:0000313" key="1">
    <source>
        <dbReference type="EMBL" id="QDT01355.1"/>
    </source>
</evidence>
<gene>
    <name evidence="1" type="ORF">HG15A2_46970</name>
</gene>
<accession>A0A517N2K1</accession>
<dbReference type="OrthoDB" id="229305at2"/>
<dbReference type="Gene3D" id="1.25.40.10">
    <property type="entry name" value="Tetratricopeptide repeat domain"/>
    <property type="match status" value="1"/>
</dbReference>
<organism evidence="1 2">
    <name type="scientific">Adhaeretor mobilis</name>
    <dbReference type="NCBI Taxonomy" id="1930276"/>
    <lineage>
        <taxon>Bacteria</taxon>
        <taxon>Pseudomonadati</taxon>
        <taxon>Planctomycetota</taxon>
        <taxon>Planctomycetia</taxon>
        <taxon>Pirellulales</taxon>
        <taxon>Lacipirellulaceae</taxon>
        <taxon>Adhaeretor</taxon>
    </lineage>
</organism>
<proteinExistence type="predicted"/>
<dbReference type="RefSeq" id="WP_145063478.1">
    <property type="nucleotide sequence ID" value="NZ_CP036263.1"/>
</dbReference>
<dbReference type="AlphaFoldDB" id="A0A517N2K1"/>
<protein>
    <submittedName>
        <fullName evidence="1">Tetratricopeptide repeat protein</fullName>
    </submittedName>
</protein>
<keyword evidence="2" id="KW-1185">Reference proteome</keyword>
<dbReference type="KEGG" id="amob:HG15A2_46970"/>
<dbReference type="SUPFAM" id="SSF48452">
    <property type="entry name" value="TPR-like"/>
    <property type="match status" value="1"/>
</dbReference>
<reference evidence="1 2" key="1">
    <citation type="submission" date="2019-02" db="EMBL/GenBank/DDBJ databases">
        <title>Deep-cultivation of Planctomycetes and their phenomic and genomic characterization uncovers novel biology.</title>
        <authorList>
            <person name="Wiegand S."/>
            <person name="Jogler M."/>
            <person name="Boedeker C."/>
            <person name="Pinto D."/>
            <person name="Vollmers J."/>
            <person name="Rivas-Marin E."/>
            <person name="Kohn T."/>
            <person name="Peeters S.H."/>
            <person name="Heuer A."/>
            <person name="Rast P."/>
            <person name="Oberbeckmann S."/>
            <person name="Bunk B."/>
            <person name="Jeske O."/>
            <person name="Meyerdierks A."/>
            <person name="Storesund J.E."/>
            <person name="Kallscheuer N."/>
            <person name="Luecker S."/>
            <person name="Lage O.M."/>
            <person name="Pohl T."/>
            <person name="Merkel B.J."/>
            <person name="Hornburger P."/>
            <person name="Mueller R.-W."/>
            <person name="Bruemmer F."/>
            <person name="Labrenz M."/>
            <person name="Spormann A.M."/>
            <person name="Op den Camp H."/>
            <person name="Overmann J."/>
            <person name="Amann R."/>
            <person name="Jetten M.S.M."/>
            <person name="Mascher T."/>
            <person name="Medema M.H."/>
            <person name="Devos D.P."/>
            <person name="Kaster A.-K."/>
            <person name="Ovreas L."/>
            <person name="Rohde M."/>
            <person name="Galperin M.Y."/>
            <person name="Jogler C."/>
        </authorList>
    </citation>
    <scope>NUCLEOTIDE SEQUENCE [LARGE SCALE GENOMIC DNA]</scope>
    <source>
        <strain evidence="1 2">HG15A2</strain>
    </source>
</reference>
<dbReference type="EMBL" id="CP036263">
    <property type="protein sequence ID" value="QDT01355.1"/>
    <property type="molecule type" value="Genomic_DNA"/>
</dbReference>
<sequence>MADSYDDALRYRAVKLFTEGDFDSAITLFDELVQNTDDAWDCSWRANTLLLLGRYEESHTTYLRVLETHPDDISTLQHLAYILAACPFSNLRDGNKAVEYATRACDLTAWKNWASLSVLAAAYAELSDWTKAQLYAKQALGVAPGEEKNNQESAIQLYDNQKLFRASPERDRARLRSRLCQWKVPSYGGDNADTPNDK</sequence>